<dbReference type="eggNOG" id="ENOG5033R0K">
    <property type="taxonomic scope" value="Bacteria"/>
</dbReference>
<evidence type="ECO:0000313" key="2">
    <source>
        <dbReference type="EMBL" id="EOT29424.1"/>
    </source>
</evidence>
<protein>
    <recommendedName>
        <fullName evidence="4">Viral A-type inclusion protein</fullName>
    </recommendedName>
</protein>
<dbReference type="PATRIC" id="fig|1139996.3.peg.1359"/>
<name>S0NI84_9ENTE</name>
<keyword evidence="1" id="KW-0175">Coiled coil</keyword>
<evidence type="ECO:0008006" key="4">
    <source>
        <dbReference type="Google" id="ProtNLM"/>
    </source>
</evidence>
<dbReference type="AlphaFoldDB" id="S0NI84"/>
<feature type="coiled-coil region" evidence="1">
    <location>
        <begin position="143"/>
        <end position="248"/>
    </location>
</feature>
<proteinExistence type="predicted"/>
<sequence length="291" mass="34468">MSEEVLEETDRQETSDSYKDFDKIKKVASMNITSMLKDLHAFEAAIETENIPEIYRIYKGKLHKELKETSNQNHEIDELLSTKLHDKFVEQFPFMEYVEKISPTIHYYKIGTYYRERATIGFDASIPEIFVLPKIDEEWQHYRPESRELLKAIEKQIDNLDAKMIAAEEELKNLEKEAQILAAKKEEISNSKSFFNRAKTEEEVEALNKQIAEINKKKTEWLPFVQNKNKSNQQKEQLMRTYEETRLKRAVVAKEYRFINQYFGSMKKMNEQIQQFLTAYLSPKKGEGHTK</sequence>
<reference evidence="2 3" key="1">
    <citation type="submission" date="2013-03" db="EMBL/GenBank/DDBJ databases">
        <title>The Genome Sequence of Enterococcus saccharolyticus ATCC_43076 (Illumina only assembly).</title>
        <authorList>
            <consortium name="The Broad Institute Genomics Platform"/>
            <consortium name="The Broad Institute Genome Sequencing Center for Infectious Disease"/>
            <person name="Earl A."/>
            <person name="Russ C."/>
            <person name="Gilmore M."/>
            <person name="Surin D."/>
            <person name="Walker B."/>
            <person name="Young S."/>
            <person name="Zeng Q."/>
            <person name="Gargeya S."/>
            <person name="Fitzgerald M."/>
            <person name="Haas B."/>
            <person name="Abouelleil A."/>
            <person name="Allen A.W."/>
            <person name="Alvarado L."/>
            <person name="Arachchi H.M."/>
            <person name="Berlin A.M."/>
            <person name="Chapman S.B."/>
            <person name="Gainer-Dewar J."/>
            <person name="Goldberg J."/>
            <person name="Griggs A."/>
            <person name="Gujja S."/>
            <person name="Hansen M."/>
            <person name="Howarth C."/>
            <person name="Imamovic A."/>
            <person name="Ireland A."/>
            <person name="Larimer J."/>
            <person name="McCowan C."/>
            <person name="Murphy C."/>
            <person name="Pearson M."/>
            <person name="Poon T.W."/>
            <person name="Priest M."/>
            <person name="Roberts A."/>
            <person name="Saif S."/>
            <person name="Shea T."/>
            <person name="Sisk P."/>
            <person name="Sykes S."/>
            <person name="Wortman J."/>
            <person name="Nusbaum C."/>
            <person name="Birren B."/>
        </authorList>
    </citation>
    <scope>NUCLEOTIDE SEQUENCE [LARGE SCALE GENOMIC DNA]</scope>
    <source>
        <strain evidence="2 3">ATCC 43076</strain>
    </source>
</reference>
<evidence type="ECO:0000256" key="1">
    <source>
        <dbReference type="SAM" id="Coils"/>
    </source>
</evidence>
<gene>
    <name evidence="2" type="ORF">OMQ_01376</name>
</gene>
<accession>S0NI84</accession>
<dbReference type="Proteomes" id="UP000014136">
    <property type="component" value="Unassembled WGS sequence"/>
</dbReference>
<evidence type="ECO:0000313" key="3">
    <source>
        <dbReference type="Proteomes" id="UP000014136"/>
    </source>
</evidence>
<keyword evidence="3" id="KW-1185">Reference proteome</keyword>
<dbReference type="EMBL" id="AHYT01000004">
    <property type="protein sequence ID" value="EOT29424.1"/>
    <property type="molecule type" value="Genomic_DNA"/>
</dbReference>
<organism evidence="2 3">
    <name type="scientific">Enterococcus saccharolyticus subsp. saccharolyticus ATCC 43076</name>
    <dbReference type="NCBI Taxonomy" id="1139996"/>
    <lineage>
        <taxon>Bacteria</taxon>
        <taxon>Bacillati</taxon>
        <taxon>Bacillota</taxon>
        <taxon>Bacilli</taxon>
        <taxon>Lactobacillales</taxon>
        <taxon>Enterococcaceae</taxon>
        <taxon>Enterococcus</taxon>
    </lineage>
</organism>
<dbReference type="HOGENOM" id="CLU_082678_0_0_9"/>
<comment type="caution">
    <text evidence="2">The sequence shown here is derived from an EMBL/GenBank/DDBJ whole genome shotgun (WGS) entry which is preliminary data.</text>
</comment>
<dbReference type="OrthoDB" id="2191068at2"/>
<dbReference type="RefSeq" id="WP_016175173.1">
    <property type="nucleotide sequence ID" value="NZ_KE136389.1"/>
</dbReference>
<dbReference type="STRING" id="41997.RV16_GL000193"/>